<dbReference type="AlphaFoldDB" id="A0A7J0CH45"/>
<feature type="compositionally biased region" description="Basic and acidic residues" evidence="1">
    <location>
        <begin position="25"/>
        <end position="46"/>
    </location>
</feature>
<comment type="caution">
    <text evidence="2">The sequence shown here is derived from an EMBL/GenBank/DDBJ whole genome shotgun (WGS) entry which is preliminary data.</text>
</comment>
<organism evidence="2 3">
    <name type="scientific">Streptomyces microflavus</name>
    <name type="common">Streptomyces lipmanii</name>
    <dbReference type="NCBI Taxonomy" id="1919"/>
    <lineage>
        <taxon>Bacteria</taxon>
        <taxon>Bacillati</taxon>
        <taxon>Actinomycetota</taxon>
        <taxon>Actinomycetes</taxon>
        <taxon>Kitasatosporales</taxon>
        <taxon>Streptomycetaceae</taxon>
        <taxon>Streptomyces</taxon>
    </lineage>
</organism>
<evidence type="ECO:0000256" key="1">
    <source>
        <dbReference type="SAM" id="MobiDB-lite"/>
    </source>
</evidence>
<dbReference type="EMBL" id="BLWD01000001">
    <property type="protein sequence ID" value="GFN01810.1"/>
    <property type="molecule type" value="Genomic_DNA"/>
</dbReference>
<feature type="region of interest" description="Disordered" evidence="1">
    <location>
        <begin position="1"/>
        <end position="53"/>
    </location>
</feature>
<dbReference type="Proteomes" id="UP000498740">
    <property type="component" value="Unassembled WGS sequence"/>
</dbReference>
<sequence>MKKTERGGRGRKEREGPGIRKRVRERGERFADRDERVHVQDGERSCGARANKG</sequence>
<accession>A0A7J0CH45</accession>
<evidence type="ECO:0000313" key="2">
    <source>
        <dbReference type="EMBL" id="GFN01810.1"/>
    </source>
</evidence>
<proteinExistence type="predicted"/>
<evidence type="ECO:0000313" key="3">
    <source>
        <dbReference type="Proteomes" id="UP000498740"/>
    </source>
</evidence>
<name>A0A7J0CH45_STRMI</name>
<feature type="compositionally biased region" description="Basic and acidic residues" evidence="1">
    <location>
        <begin position="1"/>
        <end position="18"/>
    </location>
</feature>
<gene>
    <name evidence="2" type="ORF">Smic_03660</name>
</gene>
<reference evidence="2 3" key="1">
    <citation type="submission" date="2020-05" db="EMBL/GenBank/DDBJ databases">
        <title>Whole genome shotgun sequence of Streptomyces microflavus NBRC 13062.</title>
        <authorList>
            <person name="Komaki H."/>
            <person name="Tamura T."/>
        </authorList>
    </citation>
    <scope>NUCLEOTIDE SEQUENCE [LARGE SCALE GENOMIC DNA]</scope>
    <source>
        <strain evidence="2 3">NBRC 13062</strain>
    </source>
</reference>
<protein>
    <submittedName>
        <fullName evidence="2">Uncharacterized protein</fullName>
    </submittedName>
</protein>